<keyword evidence="4" id="KW-0472">Membrane</keyword>
<dbReference type="InterPro" id="IPR020894">
    <property type="entry name" value="Cadherin_CS"/>
</dbReference>
<dbReference type="EMBL" id="BAAFJT010000013">
    <property type="protein sequence ID" value="GAB0195460.1"/>
    <property type="molecule type" value="Genomic_DNA"/>
</dbReference>
<dbReference type="GO" id="GO:0005509">
    <property type="term" value="F:calcium ion binding"/>
    <property type="evidence" value="ECO:0007669"/>
    <property type="project" value="UniProtKB-UniRule"/>
</dbReference>
<dbReference type="Gene3D" id="2.60.40.60">
    <property type="entry name" value="Cadherins"/>
    <property type="match status" value="1"/>
</dbReference>
<sequence length="82" mass="9028">MGVTLEVEVTDISGKTIDGPVRLDISVIDQNDNRPMFKEGPYVGHVMEGSPTGIHPIKLHNLIFLVSRTPILAKIFCTKVNL</sequence>
<dbReference type="InterPro" id="IPR015919">
    <property type="entry name" value="Cadherin-like_sf"/>
</dbReference>
<comment type="subcellular location">
    <subcellularLocation>
        <location evidence="1">Membrane</location>
    </subcellularLocation>
</comment>
<dbReference type="Proteomes" id="UP001623348">
    <property type="component" value="Unassembled WGS sequence"/>
</dbReference>
<dbReference type="InterPro" id="IPR002126">
    <property type="entry name" value="Cadherin-like_dom"/>
</dbReference>
<dbReference type="PRINTS" id="PR00205">
    <property type="entry name" value="CADHERIN"/>
</dbReference>
<evidence type="ECO:0000256" key="4">
    <source>
        <dbReference type="ARBA" id="ARBA00023136"/>
    </source>
</evidence>
<dbReference type="GO" id="GO:0016020">
    <property type="term" value="C:membrane"/>
    <property type="evidence" value="ECO:0007669"/>
    <property type="project" value="UniProtKB-SubCell"/>
</dbReference>
<gene>
    <name evidence="7" type="ORF">GRJ2_002011300</name>
</gene>
<proteinExistence type="predicted"/>
<organism evidence="7 8">
    <name type="scientific">Grus japonensis</name>
    <name type="common">Japanese crane</name>
    <name type="synonym">Red-crowned crane</name>
    <dbReference type="NCBI Taxonomy" id="30415"/>
    <lineage>
        <taxon>Eukaryota</taxon>
        <taxon>Metazoa</taxon>
        <taxon>Chordata</taxon>
        <taxon>Craniata</taxon>
        <taxon>Vertebrata</taxon>
        <taxon>Euteleostomi</taxon>
        <taxon>Archelosauria</taxon>
        <taxon>Archosauria</taxon>
        <taxon>Dinosauria</taxon>
        <taxon>Saurischia</taxon>
        <taxon>Theropoda</taxon>
        <taxon>Coelurosauria</taxon>
        <taxon>Aves</taxon>
        <taxon>Neognathae</taxon>
        <taxon>Neoaves</taxon>
        <taxon>Gruiformes</taxon>
        <taxon>Gruidae</taxon>
        <taxon>Grus</taxon>
    </lineage>
</organism>
<accession>A0ABC9XCS7</accession>
<evidence type="ECO:0000256" key="5">
    <source>
        <dbReference type="PROSITE-ProRule" id="PRU00043"/>
    </source>
</evidence>
<reference evidence="7 8" key="1">
    <citation type="submission" date="2024-06" db="EMBL/GenBank/DDBJ databases">
        <title>The draft genome of Grus japonensis, version 3.</title>
        <authorList>
            <person name="Nabeshima K."/>
            <person name="Suzuki S."/>
            <person name="Onuma M."/>
        </authorList>
    </citation>
    <scope>NUCLEOTIDE SEQUENCE [LARGE SCALE GENOMIC DNA]</scope>
    <source>
        <strain evidence="7 8">451A</strain>
    </source>
</reference>
<dbReference type="AlphaFoldDB" id="A0ABC9XCS7"/>
<evidence type="ECO:0000256" key="3">
    <source>
        <dbReference type="ARBA" id="ARBA00022837"/>
    </source>
</evidence>
<comment type="caution">
    <text evidence="7">The sequence shown here is derived from an EMBL/GenBank/DDBJ whole genome shotgun (WGS) entry which is preliminary data.</text>
</comment>
<name>A0ABC9XCS7_GRUJA</name>
<dbReference type="PROSITE" id="PS00232">
    <property type="entry name" value="CADHERIN_1"/>
    <property type="match status" value="1"/>
</dbReference>
<protein>
    <submittedName>
        <fullName evidence="7">Cadherin-13</fullName>
    </submittedName>
</protein>
<dbReference type="SUPFAM" id="SSF49313">
    <property type="entry name" value="Cadherin-like"/>
    <property type="match status" value="1"/>
</dbReference>
<evidence type="ECO:0000313" key="8">
    <source>
        <dbReference type="Proteomes" id="UP001623348"/>
    </source>
</evidence>
<evidence type="ECO:0000259" key="6">
    <source>
        <dbReference type="PROSITE" id="PS50268"/>
    </source>
</evidence>
<keyword evidence="8" id="KW-1185">Reference proteome</keyword>
<dbReference type="PROSITE" id="PS50268">
    <property type="entry name" value="CADHERIN_2"/>
    <property type="match status" value="1"/>
</dbReference>
<keyword evidence="2" id="KW-0677">Repeat</keyword>
<evidence type="ECO:0000313" key="7">
    <source>
        <dbReference type="EMBL" id="GAB0195460.1"/>
    </source>
</evidence>
<keyword evidence="3 5" id="KW-0106">Calcium</keyword>
<evidence type="ECO:0000256" key="2">
    <source>
        <dbReference type="ARBA" id="ARBA00022737"/>
    </source>
</evidence>
<feature type="domain" description="Cadherin" evidence="6">
    <location>
        <begin position="4"/>
        <end position="37"/>
    </location>
</feature>
<evidence type="ECO:0000256" key="1">
    <source>
        <dbReference type="ARBA" id="ARBA00004370"/>
    </source>
</evidence>